<keyword evidence="1" id="KW-0175">Coiled coil</keyword>
<dbReference type="GO" id="GO:0003756">
    <property type="term" value="F:protein disulfide isomerase activity"/>
    <property type="evidence" value="ECO:0000318"/>
    <property type="project" value="GO_Central"/>
</dbReference>
<dbReference type="GO" id="GO:0009658">
    <property type="term" value="P:chloroplast organization"/>
    <property type="evidence" value="ECO:0000318"/>
    <property type="project" value="GO_Central"/>
</dbReference>
<dbReference type="InterPro" id="IPR002477">
    <property type="entry name" value="Peptidoglycan-bd-like"/>
</dbReference>
<dbReference type="InterPro" id="IPR036366">
    <property type="entry name" value="PGBDSf"/>
</dbReference>
<dbReference type="STRING" id="4232.A0A251U8T5"/>
<reference evidence="4" key="1">
    <citation type="journal article" date="2017" name="Nature">
        <title>The sunflower genome provides insights into oil metabolism, flowering and Asterid evolution.</title>
        <authorList>
            <person name="Badouin H."/>
            <person name="Gouzy J."/>
            <person name="Grassa C.J."/>
            <person name="Murat F."/>
            <person name="Staton S.E."/>
            <person name="Cottret L."/>
            <person name="Lelandais-Briere C."/>
            <person name="Owens G.L."/>
            <person name="Carrere S."/>
            <person name="Mayjonade B."/>
            <person name="Legrand L."/>
            <person name="Gill N."/>
            <person name="Kane N.C."/>
            <person name="Bowers J.E."/>
            <person name="Hubner S."/>
            <person name="Bellec A."/>
            <person name="Berard A."/>
            <person name="Berges H."/>
            <person name="Blanchet N."/>
            <person name="Boniface M.C."/>
            <person name="Brunel D."/>
            <person name="Catrice O."/>
            <person name="Chaidir N."/>
            <person name="Claudel C."/>
            <person name="Donnadieu C."/>
            <person name="Faraut T."/>
            <person name="Fievet G."/>
            <person name="Helmstetter N."/>
            <person name="King M."/>
            <person name="Knapp S.J."/>
            <person name="Lai Z."/>
            <person name="Le Paslier M.C."/>
            <person name="Lippi Y."/>
            <person name="Lorenzon L."/>
            <person name="Mandel J.R."/>
            <person name="Marage G."/>
            <person name="Marchand G."/>
            <person name="Marquand E."/>
            <person name="Bret-Mestries E."/>
            <person name="Morien E."/>
            <person name="Nambeesan S."/>
            <person name="Nguyen T."/>
            <person name="Pegot-Espagnet P."/>
            <person name="Pouilly N."/>
            <person name="Raftis F."/>
            <person name="Sallet E."/>
            <person name="Schiex T."/>
            <person name="Thomas J."/>
            <person name="Vandecasteele C."/>
            <person name="Vares D."/>
            <person name="Vear F."/>
            <person name="Vautrin S."/>
            <person name="Crespi M."/>
            <person name="Mangin B."/>
            <person name="Burke J.M."/>
            <person name="Salse J."/>
            <person name="Munos S."/>
            <person name="Vincourt P."/>
            <person name="Rieseberg L.H."/>
            <person name="Langlade N.B."/>
        </authorList>
    </citation>
    <scope>NUCLEOTIDE SEQUENCE [LARGE SCALE GENOMIC DNA]</scope>
    <source>
        <strain evidence="4">cv. SF193</strain>
    </source>
</reference>
<feature type="coiled-coil region" evidence="1">
    <location>
        <begin position="81"/>
        <end position="108"/>
    </location>
</feature>
<keyword evidence="4" id="KW-1185">Reference proteome</keyword>
<dbReference type="OMA" id="FMDQIMD"/>
<dbReference type="GO" id="GO:0009507">
    <property type="term" value="C:chloroplast"/>
    <property type="evidence" value="ECO:0000318"/>
    <property type="project" value="GO_Central"/>
</dbReference>
<dbReference type="PANTHER" id="PTHR15852:SF16">
    <property type="entry name" value="PROTEIN DISULFIDE ISOMERASE PTAC5, CHLOROPLASTIC"/>
    <property type="match status" value="1"/>
</dbReference>
<sequence>MSSSSLPLSFNPLPTCHKPSRIPSERDLNTFSFPNYIKRTAKSHICFTFNKNSSEYEREESRWLREEQRWLREEQRWMREERRWEAERETLLNEIKALKLQIEELRDNNSVPNVAKLLHVLKKEVSQIAESGSSAAPLVIEAIEDAEDVVVKAEAAVEEVEEVVVKEVIRVEEEEVKKDKEVNIKKITLRAGSEGDQVQMLQEALLKLGFYCGEEDEEFASFSSGTERAVKTWQSSIGVPETGIVTAELLERLLIDQQDRTSGFKKGANGVAANSIAQTPEVPLKIVKEVPENEVSDNRVFLLGENRYEDSSRLKNKSSQSQPNNKGVVTPKCITCRGEGRLLCLECDGTGEPNIEPQFLEWVGEDTKCPYCEGHGHSVCDVCQGTGVGGA</sequence>
<dbReference type="PANTHER" id="PTHR15852">
    <property type="entry name" value="PLASTID TRANSCRIPTIONALLY ACTIVE PROTEIN"/>
    <property type="match status" value="1"/>
</dbReference>
<accession>A0A251U8T5</accession>
<dbReference type="Proteomes" id="UP000215914">
    <property type="component" value="Chromosome 7"/>
</dbReference>
<evidence type="ECO:0000259" key="2">
    <source>
        <dbReference type="Pfam" id="PF01471"/>
    </source>
</evidence>
<dbReference type="AlphaFoldDB" id="A0A251U8T5"/>
<dbReference type="SUPFAM" id="SSF57938">
    <property type="entry name" value="DnaJ/Hsp40 cysteine-rich domain"/>
    <property type="match status" value="1"/>
</dbReference>
<dbReference type="EMBL" id="CM007896">
    <property type="protein sequence ID" value="OTG19777.1"/>
    <property type="molecule type" value="Genomic_DNA"/>
</dbReference>
<dbReference type="Gene3D" id="1.10.101.10">
    <property type="entry name" value="PGBD-like superfamily/PGBD"/>
    <property type="match status" value="1"/>
</dbReference>
<evidence type="ECO:0000313" key="4">
    <source>
        <dbReference type="Proteomes" id="UP000215914"/>
    </source>
</evidence>
<dbReference type="SUPFAM" id="SSF47090">
    <property type="entry name" value="PGBD-like"/>
    <property type="match status" value="1"/>
</dbReference>
<dbReference type="FunCoup" id="A0A251U8T5">
    <property type="interactions" value="1898"/>
</dbReference>
<proteinExistence type="predicted"/>
<gene>
    <name evidence="3" type="primary">PTAC5</name>
    <name evidence="3" type="ORF">HannXRQ_Chr07g0185701</name>
</gene>
<evidence type="ECO:0000256" key="1">
    <source>
        <dbReference type="SAM" id="Coils"/>
    </source>
</evidence>
<dbReference type="InParanoid" id="A0A251U8T5"/>
<dbReference type="Pfam" id="PF01471">
    <property type="entry name" value="PG_binding_1"/>
    <property type="match status" value="1"/>
</dbReference>
<evidence type="ECO:0000313" key="3">
    <source>
        <dbReference type="EMBL" id="OTG19777.1"/>
    </source>
</evidence>
<dbReference type="InterPro" id="IPR036365">
    <property type="entry name" value="PGBD-like_sf"/>
</dbReference>
<dbReference type="InterPro" id="IPR036410">
    <property type="entry name" value="HSP_DnaJ_Cys-rich_dom_sf"/>
</dbReference>
<feature type="domain" description="Peptidoglycan binding-like" evidence="2">
    <location>
        <begin position="195"/>
        <end position="253"/>
    </location>
</feature>
<name>A0A251U8T5_HELAN</name>
<organism evidence="3 4">
    <name type="scientific">Helianthus annuus</name>
    <name type="common">Common sunflower</name>
    <dbReference type="NCBI Taxonomy" id="4232"/>
    <lineage>
        <taxon>Eukaryota</taxon>
        <taxon>Viridiplantae</taxon>
        <taxon>Streptophyta</taxon>
        <taxon>Embryophyta</taxon>
        <taxon>Tracheophyta</taxon>
        <taxon>Spermatophyta</taxon>
        <taxon>Magnoliopsida</taxon>
        <taxon>eudicotyledons</taxon>
        <taxon>Gunneridae</taxon>
        <taxon>Pentapetalae</taxon>
        <taxon>asterids</taxon>
        <taxon>campanulids</taxon>
        <taxon>Asterales</taxon>
        <taxon>Asteraceae</taxon>
        <taxon>Asteroideae</taxon>
        <taxon>Heliantheae alliance</taxon>
        <taxon>Heliantheae</taxon>
        <taxon>Helianthus</taxon>
    </lineage>
</organism>
<protein>
    <submittedName>
        <fullName evidence="3">Putative plastid transcriptionally active 5</fullName>
    </submittedName>
</protein>